<comment type="caution">
    <text evidence="8">The sequence shown here is derived from an EMBL/GenBank/DDBJ whole genome shotgun (WGS) entry which is preliminary data.</text>
</comment>
<keyword evidence="3" id="KW-0812">Transmembrane</keyword>
<evidence type="ECO:0000256" key="1">
    <source>
        <dbReference type="ARBA" id="ARBA00004651"/>
    </source>
</evidence>
<evidence type="ECO:0000256" key="6">
    <source>
        <dbReference type="SAM" id="MobiDB-lite"/>
    </source>
</evidence>
<dbReference type="CDD" id="cd01127">
    <property type="entry name" value="TrwB_TraG_TraD_VirD4"/>
    <property type="match status" value="1"/>
</dbReference>
<keyword evidence="4" id="KW-1133">Transmembrane helix</keyword>
<reference evidence="8" key="2">
    <citation type="journal article" date="2022" name="Microbiol. Resour. Announc.">
        <title>Metagenome Sequencing to Explore Phylogenomics of Terrestrial Cyanobacteria.</title>
        <authorList>
            <person name="Ward R.D."/>
            <person name="Stajich J.E."/>
            <person name="Johansen J.R."/>
            <person name="Huntemann M."/>
            <person name="Clum A."/>
            <person name="Foster B."/>
            <person name="Foster B."/>
            <person name="Roux S."/>
            <person name="Palaniappan K."/>
            <person name="Varghese N."/>
            <person name="Mukherjee S."/>
            <person name="Reddy T.B.K."/>
            <person name="Daum C."/>
            <person name="Copeland A."/>
            <person name="Chen I.A."/>
            <person name="Ivanova N.N."/>
            <person name="Kyrpides N.C."/>
            <person name="Shapiro N."/>
            <person name="Eloe-Fadrosh E.A."/>
            <person name="Pietrasiak N."/>
        </authorList>
    </citation>
    <scope>NUCLEOTIDE SEQUENCE</scope>
    <source>
        <strain evidence="8">GSE-TBD4-15B</strain>
    </source>
</reference>
<dbReference type="PANTHER" id="PTHR37937">
    <property type="entry name" value="CONJUGATIVE TRANSFER: DNA TRANSPORT"/>
    <property type="match status" value="1"/>
</dbReference>
<keyword evidence="8" id="KW-0238">DNA-binding</keyword>
<evidence type="ECO:0000313" key="8">
    <source>
        <dbReference type="EMBL" id="MBW4464665.1"/>
    </source>
</evidence>
<comment type="subcellular location">
    <subcellularLocation>
        <location evidence="1">Cell membrane</location>
        <topology evidence="1">Multi-pass membrane protein</topology>
    </subcellularLocation>
</comment>
<evidence type="ECO:0000256" key="3">
    <source>
        <dbReference type="ARBA" id="ARBA00022692"/>
    </source>
</evidence>
<evidence type="ECO:0000259" key="7">
    <source>
        <dbReference type="Pfam" id="PF10412"/>
    </source>
</evidence>
<sequence>MGISKFLLRVYLLYSNAVARQFFNGKSVSDASEKVTDYLYQEARKEQLQAINQALQQRAAPSPKQVMMQQISALSSSSKYHIFFGGEFIDIAMLDGHFFLSGVAGSGKTLLTQIAQAGVLKAIKPGRNYRAIIFDTKGDVLPVLEGAGVPYELMNINDIRAVAWDISEDCTTFDAADQLGYIFIPKDKASDPFWSDSARAILVGVMKAFIYQHGRDWGLHDVANALSLDETNLIKVLEGFPGNHGLINTIFRSASDKTKDGIKMQLYTHLQKLTSAAVHSQHATNRISLRSFLSSEGVLVISQDLTSRETSNPVIQAMFRMLVNLINASSDSSSRRTFIFLDELRFIGLLSGLNEAAIFGRTKGVRLWLTNQVVEGIYALYGKNEAEEILANCIYKSVLRTTSPLTAKWAESLSGSIEVWEEVPSTGYGQGGASGGNQFQRHKREKFYDSEFLNLPLPNRKDGLTGFFTSPTEGVMKNIPGDVLEALKPAVKNVPAQVSKPMRLQMLSPWSNKELEKFTRSKPQPQQLRTLTFQPINNSPQGGVTPKRKPLKQAGGVPKRNQRTQKLEATNHEQERWQSKPQQDPKSLPRVVFKAVYGIFLGLIRGFVKQYKERNKDGKR</sequence>
<dbReference type="AlphaFoldDB" id="A0A951P8Q0"/>
<dbReference type="GO" id="GO:0003677">
    <property type="term" value="F:DNA binding"/>
    <property type="evidence" value="ECO:0007669"/>
    <property type="project" value="UniProtKB-KW"/>
</dbReference>
<dbReference type="Pfam" id="PF10412">
    <property type="entry name" value="TrwB_AAD_bind"/>
    <property type="match status" value="1"/>
</dbReference>
<organism evidence="8 9">
    <name type="scientific">Pegethrix bostrychoides GSE-TBD4-15B</name>
    <dbReference type="NCBI Taxonomy" id="2839662"/>
    <lineage>
        <taxon>Bacteria</taxon>
        <taxon>Bacillati</taxon>
        <taxon>Cyanobacteriota</taxon>
        <taxon>Cyanophyceae</taxon>
        <taxon>Oculatellales</taxon>
        <taxon>Oculatellaceae</taxon>
        <taxon>Pegethrix</taxon>
    </lineage>
</organism>
<keyword evidence="5" id="KW-0472">Membrane</keyword>
<feature type="compositionally biased region" description="Basic and acidic residues" evidence="6">
    <location>
        <begin position="565"/>
        <end position="578"/>
    </location>
</feature>
<evidence type="ECO:0000256" key="4">
    <source>
        <dbReference type="ARBA" id="ARBA00022989"/>
    </source>
</evidence>
<dbReference type="InterPro" id="IPR027417">
    <property type="entry name" value="P-loop_NTPase"/>
</dbReference>
<keyword evidence="2" id="KW-1003">Cell membrane</keyword>
<dbReference type="InterPro" id="IPR051539">
    <property type="entry name" value="T4SS-coupling_protein"/>
</dbReference>
<evidence type="ECO:0000256" key="2">
    <source>
        <dbReference type="ARBA" id="ARBA00022475"/>
    </source>
</evidence>
<dbReference type="SUPFAM" id="SSF52540">
    <property type="entry name" value="P-loop containing nucleoside triphosphate hydrolases"/>
    <property type="match status" value="1"/>
</dbReference>
<gene>
    <name evidence="8" type="ORF">KME07_04400</name>
</gene>
<proteinExistence type="predicted"/>
<dbReference type="Gene3D" id="3.40.50.300">
    <property type="entry name" value="P-loop containing nucleotide triphosphate hydrolases"/>
    <property type="match status" value="2"/>
</dbReference>
<evidence type="ECO:0000256" key="5">
    <source>
        <dbReference type="ARBA" id="ARBA00023136"/>
    </source>
</evidence>
<dbReference type="GO" id="GO:0005886">
    <property type="term" value="C:plasma membrane"/>
    <property type="evidence" value="ECO:0007669"/>
    <property type="project" value="UniProtKB-SubCell"/>
</dbReference>
<feature type="domain" description="Type IV secretion system coupling protein TraD DNA-binding" evidence="7">
    <location>
        <begin position="95"/>
        <end position="455"/>
    </location>
</feature>
<feature type="compositionally biased region" description="Polar residues" evidence="6">
    <location>
        <begin position="521"/>
        <end position="542"/>
    </location>
</feature>
<dbReference type="EMBL" id="JAHHHV010000018">
    <property type="protein sequence ID" value="MBW4464665.1"/>
    <property type="molecule type" value="Genomic_DNA"/>
</dbReference>
<reference evidence="8" key="1">
    <citation type="submission" date="2021-05" db="EMBL/GenBank/DDBJ databases">
        <authorList>
            <person name="Pietrasiak N."/>
            <person name="Ward R."/>
            <person name="Stajich J.E."/>
            <person name="Kurbessoian T."/>
        </authorList>
    </citation>
    <scope>NUCLEOTIDE SEQUENCE</scope>
    <source>
        <strain evidence="8">GSE-TBD4-15B</strain>
    </source>
</reference>
<accession>A0A951P8Q0</accession>
<feature type="region of interest" description="Disordered" evidence="6">
    <location>
        <begin position="515"/>
        <end position="586"/>
    </location>
</feature>
<name>A0A951P8Q0_9CYAN</name>
<dbReference type="PANTHER" id="PTHR37937:SF1">
    <property type="entry name" value="CONJUGATIVE TRANSFER: DNA TRANSPORT"/>
    <property type="match status" value="1"/>
</dbReference>
<evidence type="ECO:0000313" key="9">
    <source>
        <dbReference type="Proteomes" id="UP000707356"/>
    </source>
</evidence>
<protein>
    <submittedName>
        <fullName evidence="8">Type IV secretion system DNA-binding domain-containing protein</fullName>
    </submittedName>
</protein>
<dbReference type="InterPro" id="IPR019476">
    <property type="entry name" value="T4SS_TraD_DNA-bd"/>
</dbReference>
<dbReference type="Proteomes" id="UP000707356">
    <property type="component" value="Unassembled WGS sequence"/>
</dbReference>